<proteinExistence type="inferred from homology"/>
<dbReference type="OrthoDB" id="408631at2759"/>
<evidence type="ECO:0000256" key="4">
    <source>
        <dbReference type="SAM" id="MobiDB-lite"/>
    </source>
</evidence>
<protein>
    <recommendedName>
        <fullName evidence="3">Carboxylic ester hydrolase</fullName>
        <ecNumber evidence="3">3.1.1.-</ecNumber>
    </recommendedName>
</protein>
<organism evidence="6 7">
    <name type="scientific">Elaphomyces granulatus</name>
    <dbReference type="NCBI Taxonomy" id="519963"/>
    <lineage>
        <taxon>Eukaryota</taxon>
        <taxon>Fungi</taxon>
        <taxon>Dikarya</taxon>
        <taxon>Ascomycota</taxon>
        <taxon>Pezizomycotina</taxon>
        <taxon>Eurotiomycetes</taxon>
        <taxon>Eurotiomycetidae</taxon>
        <taxon>Eurotiales</taxon>
        <taxon>Elaphomycetaceae</taxon>
        <taxon>Elaphomyces</taxon>
    </lineage>
</organism>
<dbReference type="AlphaFoldDB" id="A0A232LZP1"/>
<dbReference type="SUPFAM" id="SSF53474">
    <property type="entry name" value="alpha/beta-Hydrolases"/>
    <property type="match status" value="1"/>
</dbReference>
<gene>
    <name evidence="6" type="ORF">Egran_02614</name>
</gene>
<dbReference type="PROSITE" id="PS00122">
    <property type="entry name" value="CARBOXYLESTERASE_B_1"/>
    <property type="match status" value="1"/>
</dbReference>
<reference evidence="6 7" key="1">
    <citation type="journal article" date="2015" name="Environ. Microbiol.">
        <title>Metagenome sequence of Elaphomyces granulatus from sporocarp tissue reveals Ascomycota ectomycorrhizal fingerprints of genome expansion and a Proteobacteria-rich microbiome.</title>
        <authorList>
            <person name="Quandt C.A."/>
            <person name="Kohler A."/>
            <person name="Hesse C.N."/>
            <person name="Sharpton T.J."/>
            <person name="Martin F."/>
            <person name="Spatafora J.W."/>
        </authorList>
    </citation>
    <scope>NUCLEOTIDE SEQUENCE [LARGE SCALE GENOMIC DNA]</scope>
    <source>
        <strain evidence="6 7">OSC145934</strain>
    </source>
</reference>
<dbReference type="PANTHER" id="PTHR11559">
    <property type="entry name" value="CARBOXYLESTERASE"/>
    <property type="match status" value="1"/>
</dbReference>
<keyword evidence="2 3" id="KW-0378">Hydrolase</keyword>
<dbReference type="InterPro" id="IPR002018">
    <property type="entry name" value="CarbesteraseB"/>
</dbReference>
<evidence type="ECO:0000259" key="5">
    <source>
        <dbReference type="Pfam" id="PF00135"/>
    </source>
</evidence>
<dbReference type="Gene3D" id="3.40.50.1820">
    <property type="entry name" value="alpha/beta hydrolase"/>
    <property type="match status" value="1"/>
</dbReference>
<evidence type="ECO:0000256" key="1">
    <source>
        <dbReference type="ARBA" id="ARBA00005964"/>
    </source>
</evidence>
<comment type="similarity">
    <text evidence="1 3">Belongs to the type-B carboxylesterase/lipase family.</text>
</comment>
<evidence type="ECO:0000256" key="2">
    <source>
        <dbReference type="ARBA" id="ARBA00022801"/>
    </source>
</evidence>
<evidence type="ECO:0000313" key="6">
    <source>
        <dbReference type="EMBL" id="OXV09623.1"/>
    </source>
</evidence>
<feature type="non-terminal residue" evidence="6">
    <location>
        <position position="1"/>
    </location>
</feature>
<dbReference type="EC" id="3.1.1.-" evidence="3"/>
<keyword evidence="7" id="KW-1185">Reference proteome</keyword>
<comment type="caution">
    <text evidence="6">The sequence shown here is derived from an EMBL/GenBank/DDBJ whole genome shotgun (WGS) entry which is preliminary data.</text>
</comment>
<dbReference type="EMBL" id="NPHW01003414">
    <property type="protein sequence ID" value="OXV09623.1"/>
    <property type="molecule type" value="Genomic_DNA"/>
</dbReference>
<feature type="region of interest" description="Disordered" evidence="4">
    <location>
        <begin position="20"/>
        <end position="41"/>
    </location>
</feature>
<dbReference type="InterPro" id="IPR019826">
    <property type="entry name" value="Carboxylesterase_B_AS"/>
</dbReference>
<evidence type="ECO:0000256" key="3">
    <source>
        <dbReference type="RuleBase" id="RU361235"/>
    </source>
</evidence>
<dbReference type="Proteomes" id="UP000243515">
    <property type="component" value="Unassembled WGS sequence"/>
</dbReference>
<feature type="domain" description="Carboxylesterase type B" evidence="5">
    <location>
        <begin position="4"/>
        <end position="475"/>
    </location>
</feature>
<dbReference type="Pfam" id="PF00135">
    <property type="entry name" value="COesterase"/>
    <property type="match status" value="1"/>
</dbReference>
<dbReference type="InterPro" id="IPR050309">
    <property type="entry name" value="Type-B_Carboxylest/Lipase"/>
</dbReference>
<dbReference type="GO" id="GO:0016787">
    <property type="term" value="F:hydrolase activity"/>
    <property type="evidence" value="ECO:0007669"/>
    <property type="project" value="UniProtKB-KW"/>
</dbReference>
<name>A0A232LZP1_9EURO</name>
<accession>A0A232LZP1</accession>
<sequence>TTGGFYNFSNIRYAAPPVGNLRFQPPSEPETNRTSIDQGTVGRMCPQSTGLWVLEALEFVANYTQRLPFDPSLYTAPTKLPMDPRETEDCLFLDVVVSQKAFEGANDGSGAPVMLWIHGGGYTSGSKDFYGIPAGILARSEQFDSRGVVFVAINYRLGAFGFSAGSTIQSDGVSNAGLLDQRFALDWVQKHISKFGGDPQRVTVIGESAGGGSIMHQITAYGGKEVLKFNKAIAQSPGYVPYTSPDQQEANLQEFLSLLNVSTLAEARALPSSNLIQANIKQVAAAPYSSFIYGPVVDGSFVPEIPPLLLLHGQFDHNVEIMVGHNADEGLLFTDPTITTDDAFNSLVSNFVSESSVVSYIENTLYPPIFNGSMPYTDDLGRASVLTGEFVLACNTFYLDTAFLNETYAYIFSVPPALHGNDLPYTFYAGPYGSQYDSVLFNTTVAAVLQDYITSFAVNGRPSTAVQDVPSFGKYGPNAVVSNLGSTGITRITDNVANSRCKWWQLGLYT</sequence>
<evidence type="ECO:0000313" key="7">
    <source>
        <dbReference type="Proteomes" id="UP000243515"/>
    </source>
</evidence>
<dbReference type="InterPro" id="IPR029058">
    <property type="entry name" value="AB_hydrolase_fold"/>
</dbReference>